<keyword evidence="4 6" id="KW-1133">Transmembrane helix</keyword>
<dbReference type="Proteomes" id="UP000626786">
    <property type="component" value="Unassembled WGS sequence"/>
</dbReference>
<dbReference type="InterPro" id="IPR050706">
    <property type="entry name" value="Cyclic-di-GMP_PDE-like"/>
</dbReference>
<protein>
    <submittedName>
        <fullName evidence="9">EAL domain-containing protein</fullName>
    </submittedName>
</protein>
<dbReference type="CDD" id="cd01949">
    <property type="entry name" value="GGDEF"/>
    <property type="match status" value="1"/>
</dbReference>
<dbReference type="PANTHER" id="PTHR33121">
    <property type="entry name" value="CYCLIC DI-GMP PHOSPHODIESTERASE PDEF"/>
    <property type="match status" value="1"/>
</dbReference>
<evidence type="ECO:0000256" key="4">
    <source>
        <dbReference type="ARBA" id="ARBA00022989"/>
    </source>
</evidence>
<dbReference type="Gene3D" id="3.30.450.20">
    <property type="entry name" value="PAS domain"/>
    <property type="match status" value="1"/>
</dbReference>
<gene>
    <name evidence="9" type="ORF">H9649_06485</name>
</gene>
<dbReference type="InterPro" id="IPR001633">
    <property type="entry name" value="EAL_dom"/>
</dbReference>
<dbReference type="EMBL" id="JACSQN010000005">
    <property type="protein sequence ID" value="MBD7984219.1"/>
    <property type="molecule type" value="Genomic_DNA"/>
</dbReference>
<dbReference type="RefSeq" id="WP_191693922.1">
    <property type="nucleotide sequence ID" value="NZ_JACSQN010000005.1"/>
</dbReference>
<keyword evidence="2" id="KW-1003">Cell membrane</keyword>
<dbReference type="SUPFAM" id="SSF141868">
    <property type="entry name" value="EAL domain-like"/>
    <property type="match status" value="1"/>
</dbReference>
<dbReference type="PROSITE" id="PS50883">
    <property type="entry name" value="EAL"/>
    <property type="match status" value="1"/>
</dbReference>
<evidence type="ECO:0000256" key="6">
    <source>
        <dbReference type="SAM" id="Phobius"/>
    </source>
</evidence>
<dbReference type="SUPFAM" id="SSF55073">
    <property type="entry name" value="Nucleotide cyclase"/>
    <property type="match status" value="1"/>
</dbReference>
<evidence type="ECO:0000256" key="5">
    <source>
        <dbReference type="ARBA" id="ARBA00023136"/>
    </source>
</evidence>
<dbReference type="Pfam" id="PF00990">
    <property type="entry name" value="GGDEF"/>
    <property type="match status" value="1"/>
</dbReference>
<proteinExistence type="predicted"/>
<feature type="transmembrane region" description="Helical" evidence="6">
    <location>
        <begin position="7"/>
        <end position="27"/>
    </location>
</feature>
<feature type="transmembrane region" description="Helical" evidence="6">
    <location>
        <begin position="269"/>
        <end position="288"/>
    </location>
</feature>
<reference evidence="9 10" key="1">
    <citation type="submission" date="2020-08" db="EMBL/GenBank/DDBJ databases">
        <title>A Genomic Blueprint of the Chicken Gut Microbiome.</title>
        <authorList>
            <person name="Gilroy R."/>
            <person name="Ravi A."/>
            <person name="Getino M."/>
            <person name="Pursley I."/>
            <person name="Horton D.L."/>
            <person name="Alikhan N.-F."/>
            <person name="Baker D."/>
            <person name="Gharbi K."/>
            <person name="Hall N."/>
            <person name="Watson M."/>
            <person name="Adriaenssens E.M."/>
            <person name="Foster-Nyarko E."/>
            <person name="Jarju S."/>
            <person name="Secka A."/>
            <person name="Antonio M."/>
            <person name="Oren A."/>
            <person name="Chaudhuri R."/>
            <person name="La Ragione R.M."/>
            <person name="Hildebrand F."/>
            <person name="Pallen M.J."/>
        </authorList>
    </citation>
    <scope>NUCLEOTIDE SEQUENCE [LARGE SCALE GENOMIC DNA]</scope>
    <source>
        <strain evidence="9 10">Sa2YVA2</strain>
    </source>
</reference>
<dbReference type="Pfam" id="PF02743">
    <property type="entry name" value="dCache_1"/>
    <property type="match status" value="1"/>
</dbReference>
<evidence type="ECO:0000256" key="2">
    <source>
        <dbReference type="ARBA" id="ARBA00022475"/>
    </source>
</evidence>
<organism evidence="9 10">
    <name type="scientific">Sporosarcina quadrami</name>
    <dbReference type="NCBI Taxonomy" id="2762234"/>
    <lineage>
        <taxon>Bacteria</taxon>
        <taxon>Bacillati</taxon>
        <taxon>Bacillota</taxon>
        <taxon>Bacilli</taxon>
        <taxon>Bacillales</taxon>
        <taxon>Caryophanaceae</taxon>
        <taxon>Sporosarcina</taxon>
    </lineage>
</organism>
<evidence type="ECO:0000256" key="3">
    <source>
        <dbReference type="ARBA" id="ARBA00022692"/>
    </source>
</evidence>
<dbReference type="CDD" id="cd01948">
    <property type="entry name" value="EAL"/>
    <property type="match status" value="1"/>
</dbReference>
<dbReference type="Gene3D" id="3.20.20.450">
    <property type="entry name" value="EAL domain"/>
    <property type="match status" value="1"/>
</dbReference>
<evidence type="ECO:0000256" key="1">
    <source>
        <dbReference type="ARBA" id="ARBA00004651"/>
    </source>
</evidence>
<dbReference type="SMART" id="SM00052">
    <property type="entry name" value="EAL"/>
    <property type="match status" value="1"/>
</dbReference>
<feature type="domain" description="EAL" evidence="7">
    <location>
        <begin position="464"/>
        <end position="719"/>
    </location>
</feature>
<evidence type="ECO:0000259" key="7">
    <source>
        <dbReference type="PROSITE" id="PS50883"/>
    </source>
</evidence>
<accession>A0ABR8U849</accession>
<dbReference type="Pfam" id="PF00563">
    <property type="entry name" value="EAL"/>
    <property type="match status" value="1"/>
</dbReference>
<dbReference type="PROSITE" id="PS50887">
    <property type="entry name" value="GGDEF"/>
    <property type="match status" value="1"/>
</dbReference>
<dbReference type="SMART" id="SM00267">
    <property type="entry name" value="GGDEF"/>
    <property type="match status" value="1"/>
</dbReference>
<dbReference type="InterPro" id="IPR000160">
    <property type="entry name" value="GGDEF_dom"/>
</dbReference>
<dbReference type="InterPro" id="IPR043128">
    <property type="entry name" value="Rev_trsase/Diguanyl_cyclase"/>
</dbReference>
<dbReference type="PANTHER" id="PTHR33121:SF70">
    <property type="entry name" value="SIGNALING PROTEIN YKOW"/>
    <property type="match status" value="1"/>
</dbReference>
<comment type="subcellular location">
    <subcellularLocation>
        <location evidence="1">Cell membrane</location>
        <topology evidence="1">Multi-pass membrane protein</topology>
    </subcellularLocation>
</comment>
<keyword evidence="10" id="KW-1185">Reference proteome</keyword>
<dbReference type="Gene3D" id="3.30.70.270">
    <property type="match status" value="1"/>
</dbReference>
<keyword evidence="5 6" id="KW-0472">Membrane</keyword>
<keyword evidence="3 6" id="KW-0812">Transmembrane</keyword>
<evidence type="ECO:0000313" key="10">
    <source>
        <dbReference type="Proteomes" id="UP000626786"/>
    </source>
</evidence>
<evidence type="ECO:0000259" key="8">
    <source>
        <dbReference type="PROSITE" id="PS50887"/>
    </source>
</evidence>
<feature type="domain" description="GGDEF" evidence="8">
    <location>
        <begin position="324"/>
        <end position="455"/>
    </location>
</feature>
<dbReference type="NCBIfam" id="TIGR00254">
    <property type="entry name" value="GGDEF"/>
    <property type="match status" value="1"/>
</dbReference>
<dbReference type="InterPro" id="IPR029787">
    <property type="entry name" value="Nucleotide_cyclase"/>
</dbReference>
<dbReference type="InterPro" id="IPR033479">
    <property type="entry name" value="dCache_1"/>
</dbReference>
<dbReference type="InterPro" id="IPR035919">
    <property type="entry name" value="EAL_sf"/>
</dbReference>
<name>A0ABR8U849_9BACL</name>
<evidence type="ECO:0000313" key="9">
    <source>
        <dbReference type="EMBL" id="MBD7984219.1"/>
    </source>
</evidence>
<comment type="caution">
    <text evidence="9">The sequence shown here is derived from an EMBL/GenBank/DDBJ whole genome shotgun (WGS) entry which is preliminary data.</text>
</comment>
<sequence>MTKRQLIIHSLLLVIFTTIVFVSIANYSSTKEYVQTSVKRETTELVSSFANESNRYSYERIVELELIADYLPKVLQDEKELVLYLNKQNKKMPFFAGLSFIQKDGSVLTADGYEFHVKQEESFKKALRGEVAFSETFNLHQDPNQKVTAISLPVYENNKIVGVLSGVVNMADVIGAMTEESRLPGSVFLLNKAEVVFSSAEKSIKDLVPDYMKMVDSTDANKIGSFEIDKNDAHFLAYAHTWNDFIILVDSSVNPDRAQLNEARWQNGFIIFITFAVVIAIALYVRHLENQKRNMMKRDLLTGLANGVQMEDDFHETIKEQETSPFAMYFVSIDSFNEWKERIGYQLSDQIIFAFSKKIRHVVGKSPLYRVGEEEFLIIHYADSRREHERFASRIINAMEYPVHMGGEAPIWLTVSIGICPSDIGKDMDTMLLKASYVNDEARKKGGNQIIYMDAELARVVEQNRLIHKELEHALEREEFYLVYQPIYEIASDSIVSFETLMRWKSPILGEVYPSDFIPLVEENNQIIPIGRWLIRKVALQINAWQKEGYENFTVTLNVSVKQLEDPEFINDVRKILRETKVATSKLIFEMTESVIAQNIDDSANVLSTLNSLGIKTALDDFGTGYSSLSILRMLPFQYIKIDRAFVWEMESDGGMSKSILKGVLKIANDLQLETIVEGVETDSQLEQVKQMGAKRIQGYYISKPVDPVSAINRLGVFECY</sequence>